<keyword evidence="1" id="KW-1133">Transmembrane helix</keyword>
<keyword evidence="1" id="KW-0472">Membrane</keyword>
<evidence type="ECO:0000256" key="1">
    <source>
        <dbReference type="SAM" id="Phobius"/>
    </source>
</evidence>
<dbReference type="Proteomes" id="UP000192223">
    <property type="component" value="Unplaced"/>
</dbReference>
<accession>A0A7F5R973</accession>
<proteinExistence type="predicted"/>
<keyword evidence="1 3" id="KW-0812">Transmembrane</keyword>
<dbReference type="AlphaFoldDB" id="A0A7F5R973"/>
<dbReference type="InterPro" id="IPR045325">
    <property type="entry name" value="TMEM70/TMEM186/TMEM223"/>
</dbReference>
<keyword evidence="2" id="KW-1185">Reference proteome</keyword>
<dbReference type="GO" id="GO:0005739">
    <property type="term" value="C:mitochondrion"/>
    <property type="evidence" value="ECO:0007669"/>
    <property type="project" value="TreeGrafter"/>
</dbReference>
<dbReference type="PANTHER" id="PTHR14549:SF2">
    <property type="entry name" value="TRANSMEMBRANE PROTEIN 223"/>
    <property type="match status" value="1"/>
</dbReference>
<dbReference type="InterPro" id="IPR026100">
    <property type="entry name" value="Tmem223"/>
</dbReference>
<evidence type="ECO:0000313" key="2">
    <source>
        <dbReference type="Proteomes" id="UP000192223"/>
    </source>
</evidence>
<dbReference type="RefSeq" id="XP_025832528.1">
    <property type="nucleotide sequence ID" value="XM_025976743.1"/>
</dbReference>
<dbReference type="FunCoup" id="A0A7F5R973">
    <property type="interactions" value="438"/>
</dbReference>
<sequence>MIYTISKTILDVHKYAFTGVLVKPFRIWKLQYSERAVDVNTKVAKDVILYKYDNPKFYKYLNIFAICQFGFWNYLSVFALQTLRDAPVSPSENAAWWEKINLGENKYRNTLSVLAFTIGWGILTVSWMFTLRTVRYLVLHKGGEKATIVTYGPFGKNRMFTLDLNNINCKGSRQTTSSTLPLKVKGHYLHYMVDSRGEFRNPSLFDHTVGLKRWISMGIEM</sequence>
<dbReference type="OrthoDB" id="5950063at2759"/>
<dbReference type="InParanoid" id="A0A7F5R973"/>
<gene>
    <name evidence="3" type="primary">LOC108744264</name>
</gene>
<name>A0A7F5R973_AGRPL</name>
<dbReference type="Pfam" id="PF06979">
    <property type="entry name" value="TMEM70"/>
    <property type="match status" value="1"/>
</dbReference>
<feature type="transmembrane region" description="Helical" evidence="1">
    <location>
        <begin position="60"/>
        <end position="80"/>
    </location>
</feature>
<feature type="transmembrane region" description="Helical" evidence="1">
    <location>
        <begin position="111"/>
        <end position="131"/>
    </location>
</feature>
<evidence type="ECO:0000313" key="3">
    <source>
        <dbReference type="RefSeq" id="XP_025832528.1"/>
    </source>
</evidence>
<dbReference type="GO" id="GO:0007399">
    <property type="term" value="P:nervous system development"/>
    <property type="evidence" value="ECO:0007669"/>
    <property type="project" value="TreeGrafter"/>
</dbReference>
<reference evidence="3" key="1">
    <citation type="submission" date="2025-08" db="UniProtKB">
        <authorList>
            <consortium name="RefSeq"/>
        </authorList>
    </citation>
    <scope>IDENTIFICATION</scope>
    <source>
        <tissue evidence="3">Entire body</tissue>
    </source>
</reference>
<dbReference type="PANTHER" id="PTHR14549">
    <property type="entry name" value="TRANSMEMBRANE PROTEIN 223"/>
    <property type="match status" value="1"/>
</dbReference>
<dbReference type="KEGG" id="apln:108744264"/>
<dbReference type="GeneID" id="108744264"/>
<protein>
    <submittedName>
        <fullName evidence="3">Transmembrane protein 223 isoform X1</fullName>
    </submittedName>
</protein>
<organism evidence="2 3">
    <name type="scientific">Agrilus planipennis</name>
    <name type="common">Emerald ash borer</name>
    <name type="synonym">Agrilus marcopoli</name>
    <dbReference type="NCBI Taxonomy" id="224129"/>
    <lineage>
        <taxon>Eukaryota</taxon>
        <taxon>Metazoa</taxon>
        <taxon>Ecdysozoa</taxon>
        <taxon>Arthropoda</taxon>
        <taxon>Hexapoda</taxon>
        <taxon>Insecta</taxon>
        <taxon>Pterygota</taxon>
        <taxon>Neoptera</taxon>
        <taxon>Endopterygota</taxon>
        <taxon>Coleoptera</taxon>
        <taxon>Polyphaga</taxon>
        <taxon>Elateriformia</taxon>
        <taxon>Buprestoidea</taxon>
        <taxon>Buprestidae</taxon>
        <taxon>Agrilinae</taxon>
        <taxon>Agrilus</taxon>
    </lineage>
</organism>